<dbReference type="GO" id="GO:0006196">
    <property type="term" value="P:AMP catabolic process"/>
    <property type="evidence" value="ECO:0007669"/>
    <property type="project" value="TreeGrafter"/>
</dbReference>
<dbReference type="RefSeq" id="WP_176578510.1">
    <property type="nucleotide sequence ID" value="NZ_CBDRGH010000022.1"/>
</dbReference>
<dbReference type="Pfam" id="PF00149">
    <property type="entry name" value="Metallophos"/>
    <property type="match status" value="1"/>
</dbReference>
<dbReference type="EMBL" id="CP056041">
    <property type="protein sequence ID" value="QKZ23896.1"/>
    <property type="molecule type" value="Genomic_DNA"/>
</dbReference>
<feature type="domain" description="Calcineurin-like phosphoesterase" evidence="1">
    <location>
        <begin position="4"/>
        <end position="172"/>
    </location>
</feature>
<dbReference type="SUPFAM" id="SSF56300">
    <property type="entry name" value="Metallo-dependent phosphatases"/>
    <property type="match status" value="1"/>
</dbReference>
<dbReference type="GO" id="GO:0005886">
    <property type="term" value="C:plasma membrane"/>
    <property type="evidence" value="ECO:0007669"/>
    <property type="project" value="TreeGrafter"/>
</dbReference>
<dbReference type="Proteomes" id="UP000509418">
    <property type="component" value="Chromosome"/>
</dbReference>
<keyword evidence="3" id="KW-1185">Reference proteome</keyword>
<gene>
    <name evidence="2" type="ORF">HUT05_45010</name>
</gene>
<dbReference type="AlphaFoldDB" id="A0A7H8TK51"/>
<sequence length="390" mass="41325">MLEVIATGCFHSALPEGRAALAAVRSAKAAGAVIIDAGDFFSGSAFHAFSQGRVEEALLSELYDVVVPGNHDLLDLMRLRAPDRFPPVVCANLRPPQAFPGRWVSGLVVARGGHRLGVVGYLGRQAFEAIPEAERADFTYVDPTAELIGAEADRLREAGADVVVGVSHAGFLADVADQESGWPLPVVVAAHCHSPWSHWTKAGRHVAKPPAGGTGLLRLALGPSGPQRVTQQTCPPAASGGDGLDADLEAYKRWGNVLLGTLHEPLPDRRDVARRLAEHARSILGAQTFALNLYTLRGGLPQTVTRRDLMACAPFDSDLVLLDAPCPLDVLTVGASGIGEELIAATSDTPPGLVATTRYVADRLGLPAHRVTPPRTLREALTDLLRSPHE</sequence>
<proteinExistence type="predicted"/>
<accession>A0A7H8TK51</accession>
<dbReference type="Gene3D" id="3.60.21.10">
    <property type="match status" value="1"/>
</dbReference>
<evidence type="ECO:0000259" key="1">
    <source>
        <dbReference type="Pfam" id="PF00149"/>
    </source>
</evidence>
<name>A0A7H8TK51_STRCX</name>
<dbReference type="InterPro" id="IPR004843">
    <property type="entry name" value="Calcineurin-like_PHP"/>
</dbReference>
<evidence type="ECO:0000313" key="2">
    <source>
        <dbReference type="EMBL" id="QKZ23896.1"/>
    </source>
</evidence>
<organism evidence="2 3">
    <name type="scientific">Streptomyces chartreusis</name>
    <dbReference type="NCBI Taxonomy" id="1969"/>
    <lineage>
        <taxon>Bacteria</taxon>
        <taxon>Bacillati</taxon>
        <taxon>Actinomycetota</taxon>
        <taxon>Actinomycetes</taxon>
        <taxon>Kitasatosporales</taxon>
        <taxon>Streptomycetaceae</taxon>
        <taxon>Streptomyces</taxon>
    </lineage>
</organism>
<reference evidence="2 3" key="1">
    <citation type="submission" date="2020-06" db="EMBL/GenBank/DDBJ databases">
        <title>Genome mining for natural products.</title>
        <authorList>
            <person name="Zhang B."/>
            <person name="Shi J."/>
            <person name="Ge H."/>
        </authorList>
    </citation>
    <scope>NUCLEOTIDE SEQUENCE [LARGE SCALE GENOMIC DNA]</scope>
    <source>
        <strain evidence="2 3">NA02069</strain>
    </source>
</reference>
<dbReference type="PANTHER" id="PTHR11575">
    <property type="entry name" value="5'-NUCLEOTIDASE-RELATED"/>
    <property type="match status" value="1"/>
</dbReference>
<dbReference type="InterPro" id="IPR029052">
    <property type="entry name" value="Metallo-depent_PP-like"/>
</dbReference>
<dbReference type="InterPro" id="IPR006179">
    <property type="entry name" value="5_nucleotidase/apyrase"/>
</dbReference>
<protein>
    <submittedName>
        <fullName evidence="2">Phosphodiesterase</fullName>
    </submittedName>
</protein>
<dbReference type="PANTHER" id="PTHR11575:SF24">
    <property type="entry name" value="5'-NUCLEOTIDASE"/>
    <property type="match status" value="1"/>
</dbReference>
<evidence type="ECO:0000313" key="3">
    <source>
        <dbReference type="Proteomes" id="UP000509418"/>
    </source>
</evidence>
<dbReference type="GO" id="GO:0008253">
    <property type="term" value="F:5'-nucleotidase activity"/>
    <property type="evidence" value="ECO:0007669"/>
    <property type="project" value="TreeGrafter"/>
</dbReference>